<reference evidence="5" key="1">
    <citation type="submission" date="2016-10" db="EMBL/GenBank/DDBJ databases">
        <authorList>
            <person name="Varghese N."/>
            <person name="Submissions S."/>
        </authorList>
    </citation>
    <scope>NUCLEOTIDE SEQUENCE [LARGE SCALE GENOMIC DNA]</scope>
    <source>
        <strain evidence="5">DSM 45413</strain>
    </source>
</reference>
<dbReference type="STRING" id="673521.SAMN05660991_02263"/>
<evidence type="ECO:0000259" key="3">
    <source>
        <dbReference type="Pfam" id="PF20789"/>
    </source>
</evidence>
<dbReference type="RefSeq" id="WP_091943119.1">
    <property type="nucleotide sequence ID" value="NZ_FOEE01000006.1"/>
</dbReference>
<evidence type="ECO:0000259" key="1">
    <source>
        <dbReference type="Pfam" id="PF04248"/>
    </source>
</evidence>
<gene>
    <name evidence="4" type="ORF">SAMN05660991_02263</name>
</gene>
<dbReference type="Gene3D" id="2.170.150.40">
    <property type="entry name" value="Domain of unknown function (DUF427)"/>
    <property type="match status" value="1"/>
</dbReference>
<protein>
    <submittedName>
        <fullName evidence="4">Acyl-CoA thioesterase</fullName>
    </submittedName>
</protein>
<name>A0A1H8TID1_9ACTN</name>
<feature type="domain" description="Acyl-CoA thioesterase-like C-terminal" evidence="3">
    <location>
        <begin position="282"/>
        <end position="406"/>
    </location>
</feature>
<dbReference type="Pfam" id="PF13622">
    <property type="entry name" value="4HBT_3"/>
    <property type="match status" value="1"/>
</dbReference>
<dbReference type="Gene3D" id="2.40.160.210">
    <property type="entry name" value="Acyl-CoA thioesterase, double hotdog domain"/>
    <property type="match status" value="1"/>
</dbReference>
<evidence type="ECO:0000313" key="4">
    <source>
        <dbReference type="EMBL" id="SEO90313.1"/>
    </source>
</evidence>
<dbReference type="Proteomes" id="UP000198960">
    <property type="component" value="Unassembled WGS sequence"/>
</dbReference>
<dbReference type="OrthoDB" id="4565346at2"/>
<feature type="domain" description="DUF427" evidence="1">
    <location>
        <begin position="25"/>
        <end position="117"/>
    </location>
</feature>
<keyword evidence="5" id="KW-1185">Reference proteome</keyword>
<sequence>MDVESAWPKYPDYRIDLVPVEGTVAIRHGDLLLAESSRALRLEETRHVDRIYVPEDDVDWSLFTVAEGAHTVCPFKGVADYWDLTAGDDVESTLVWAYRDPFPEVAGIAGYVCFYQERTRVEVEERWPTDPPGRHRTRRFPGWGDQAELTRLMDVEQVAPGRFVGPAYGPTPRDVVEGGQLLGAAIVAAAKSVPGKRVVSGYVTFARAASFTEPVDVAADVLRDGRGFATVAVRIDQGGTFRSGGTLMLDAGAPDLIRHAAPMPDVPGPEESEPLDMGVSGRDLRVVDGAYQPDPDLVGPPEISVWCRFRDDPGPQHLHQALLAQSTTHWTIAAAMRPHPGFGEAQAHVTLSTGVLSTAISFLDDVDVTQWLLYTNAAVAAGRGLAQGEGRVYAQDGRLVATYAVQAMVRDFAVRPAELGLDSSSAM</sequence>
<dbReference type="CDD" id="cd03444">
    <property type="entry name" value="Thioesterase_II_repeat1"/>
    <property type="match status" value="1"/>
</dbReference>
<dbReference type="InterPro" id="IPR007361">
    <property type="entry name" value="DUF427"/>
</dbReference>
<feature type="domain" description="Acyl-CoA thioesterase-like N-terminal HotDog" evidence="2">
    <location>
        <begin position="175"/>
        <end position="239"/>
    </location>
</feature>
<organism evidence="4 5">
    <name type="scientific">Trujillonella endophytica</name>
    <dbReference type="NCBI Taxonomy" id="673521"/>
    <lineage>
        <taxon>Bacteria</taxon>
        <taxon>Bacillati</taxon>
        <taxon>Actinomycetota</taxon>
        <taxon>Actinomycetes</taxon>
        <taxon>Geodermatophilales</taxon>
        <taxon>Geodermatophilaceae</taxon>
        <taxon>Trujillonella</taxon>
    </lineage>
</organism>
<dbReference type="SUPFAM" id="SSF54637">
    <property type="entry name" value="Thioesterase/thiol ester dehydrase-isomerase"/>
    <property type="match status" value="2"/>
</dbReference>
<dbReference type="InterPro" id="IPR049450">
    <property type="entry name" value="ACOT8-like_C"/>
</dbReference>
<dbReference type="EMBL" id="FOEE01000006">
    <property type="protein sequence ID" value="SEO90313.1"/>
    <property type="molecule type" value="Genomic_DNA"/>
</dbReference>
<proteinExistence type="predicted"/>
<dbReference type="AlphaFoldDB" id="A0A1H8TID1"/>
<dbReference type="InterPro" id="IPR042171">
    <property type="entry name" value="Acyl-CoA_hotdog"/>
</dbReference>
<dbReference type="InterPro" id="IPR029069">
    <property type="entry name" value="HotDog_dom_sf"/>
</dbReference>
<dbReference type="PANTHER" id="PTHR34310">
    <property type="entry name" value="DUF427 DOMAIN PROTEIN (AFU_ORTHOLOGUE AFUA_3G02220)"/>
    <property type="match status" value="1"/>
</dbReference>
<dbReference type="Pfam" id="PF20789">
    <property type="entry name" value="4HBT_3C"/>
    <property type="match status" value="1"/>
</dbReference>
<evidence type="ECO:0000259" key="2">
    <source>
        <dbReference type="Pfam" id="PF13622"/>
    </source>
</evidence>
<dbReference type="PANTHER" id="PTHR34310:SF8">
    <property type="entry name" value="CONSERVED PROTEIN"/>
    <property type="match status" value="1"/>
</dbReference>
<evidence type="ECO:0000313" key="5">
    <source>
        <dbReference type="Proteomes" id="UP000198960"/>
    </source>
</evidence>
<dbReference type="Pfam" id="PF04248">
    <property type="entry name" value="NTP_transf_9"/>
    <property type="match status" value="1"/>
</dbReference>
<dbReference type="InterPro" id="IPR038694">
    <property type="entry name" value="DUF427_sf"/>
</dbReference>
<dbReference type="InterPro" id="IPR049449">
    <property type="entry name" value="TesB_ACOT8-like_N"/>
</dbReference>
<accession>A0A1H8TID1</accession>